<accession>B4GXQ3</accession>
<evidence type="ECO:0000313" key="1">
    <source>
        <dbReference type="EMBL" id="EDW27530.1"/>
    </source>
</evidence>
<organism evidence="2">
    <name type="scientific">Drosophila persimilis</name>
    <name type="common">Fruit fly</name>
    <dbReference type="NCBI Taxonomy" id="7234"/>
    <lineage>
        <taxon>Eukaryota</taxon>
        <taxon>Metazoa</taxon>
        <taxon>Ecdysozoa</taxon>
        <taxon>Arthropoda</taxon>
        <taxon>Hexapoda</taxon>
        <taxon>Insecta</taxon>
        <taxon>Pterygota</taxon>
        <taxon>Neoptera</taxon>
        <taxon>Endopterygota</taxon>
        <taxon>Diptera</taxon>
        <taxon>Brachycera</taxon>
        <taxon>Muscomorpha</taxon>
        <taxon>Ephydroidea</taxon>
        <taxon>Drosophilidae</taxon>
        <taxon>Drosophila</taxon>
        <taxon>Sophophora</taxon>
    </lineage>
</organism>
<dbReference type="EMBL" id="CH479196">
    <property type="protein sequence ID" value="EDW27530.1"/>
    <property type="molecule type" value="Genomic_DNA"/>
</dbReference>
<dbReference type="HOGENOM" id="CLU_2944137_0_0_1"/>
<evidence type="ECO:0000313" key="2">
    <source>
        <dbReference type="Proteomes" id="UP000008744"/>
    </source>
</evidence>
<reference evidence="1 2" key="1">
    <citation type="journal article" date="2007" name="Nature">
        <title>Evolution of genes and genomes on the Drosophila phylogeny.</title>
        <authorList>
            <consortium name="Drosophila 12 Genomes Consortium"/>
            <person name="Clark A.G."/>
            <person name="Eisen M.B."/>
            <person name="Smith D.R."/>
            <person name="Bergman C.M."/>
            <person name="Oliver B."/>
            <person name="Markow T.A."/>
            <person name="Kaufman T.C."/>
            <person name="Kellis M."/>
            <person name="Gelbart W."/>
            <person name="Iyer V.N."/>
            <person name="Pollard D.A."/>
            <person name="Sackton T.B."/>
            <person name="Larracuente A.M."/>
            <person name="Singh N.D."/>
            <person name="Abad J.P."/>
            <person name="Abt D.N."/>
            <person name="Adryan B."/>
            <person name="Aguade M."/>
            <person name="Akashi H."/>
            <person name="Anderson W.W."/>
            <person name="Aquadro C.F."/>
            <person name="Ardell D.H."/>
            <person name="Arguello R."/>
            <person name="Artieri C.G."/>
            <person name="Barbash D.A."/>
            <person name="Barker D."/>
            <person name="Barsanti P."/>
            <person name="Batterham P."/>
            <person name="Batzoglou S."/>
            <person name="Begun D."/>
            <person name="Bhutkar A."/>
            <person name="Blanco E."/>
            <person name="Bosak S.A."/>
            <person name="Bradley R.K."/>
            <person name="Brand A.D."/>
            <person name="Brent M.R."/>
            <person name="Brooks A.N."/>
            <person name="Brown R.H."/>
            <person name="Butlin R.K."/>
            <person name="Caggese C."/>
            <person name="Calvi B.R."/>
            <person name="Bernardo de Carvalho A."/>
            <person name="Caspi A."/>
            <person name="Castrezana S."/>
            <person name="Celniker S.E."/>
            <person name="Chang J.L."/>
            <person name="Chapple C."/>
            <person name="Chatterji S."/>
            <person name="Chinwalla A."/>
            <person name="Civetta A."/>
            <person name="Clifton S.W."/>
            <person name="Comeron J.M."/>
            <person name="Costello J.C."/>
            <person name="Coyne J.A."/>
            <person name="Daub J."/>
            <person name="David R.G."/>
            <person name="Delcher A.L."/>
            <person name="Delehaunty K."/>
            <person name="Do C.B."/>
            <person name="Ebling H."/>
            <person name="Edwards K."/>
            <person name="Eickbush T."/>
            <person name="Evans J.D."/>
            <person name="Filipski A."/>
            <person name="Findeiss S."/>
            <person name="Freyhult E."/>
            <person name="Fulton L."/>
            <person name="Fulton R."/>
            <person name="Garcia A.C."/>
            <person name="Gardiner A."/>
            <person name="Garfield D.A."/>
            <person name="Garvin B.E."/>
            <person name="Gibson G."/>
            <person name="Gilbert D."/>
            <person name="Gnerre S."/>
            <person name="Godfrey J."/>
            <person name="Good R."/>
            <person name="Gotea V."/>
            <person name="Gravely B."/>
            <person name="Greenberg A.J."/>
            <person name="Griffiths-Jones S."/>
            <person name="Gross S."/>
            <person name="Guigo R."/>
            <person name="Gustafson E.A."/>
            <person name="Haerty W."/>
            <person name="Hahn M.W."/>
            <person name="Halligan D.L."/>
            <person name="Halpern A.L."/>
            <person name="Halter G.M."/>
            <person name="Han M.V."/>
            <person name="Heger A."/>
            <person name="Hillier L."/>
            <person name="Hinrichs A.S."/>
            <person name="Holmes I."/>
            <person name="Hoskins R.A."/>
            <person name="Hubisz M.J."/>
            <person name="Hultmark D."/>
            <person name="Huntley M.A."/>
            <person name="Jaffe D.B."/>
            <person name="Jagadeeshan S."/>
            <person name="Jeck W.R."/>
            <person name="Johnson J."/>
            <person name="Jones C.D."/>
            <person name="Jordan W.C."/>
            <person name="Karpen G.H."/>
            <person name="Kataoka E."/>
            <person name="Keightley P.D."/>
            <person name="Kheradpour P."/>
            <person name="Kirkness E.F."/>
            <person name="Koerich L.B."/>
            <person name="Kristiansen K."/>
            <person name="Kudrna D."/>
            <person name="Kulathinal R.J."/>
            <person name="Kumar S."/>
            <person name="Kwok R."/>
            <person name="Lander E."/>
            <person name="Langley C.H."/>
            <person name="Lapoint R."/>
            <person name="Lazzaro B.P."/>
            <person name="Lee S.J."/>
            <person name="Levesque L."/>
            <person name="Li R."/>
            <person name="Lin C.F."/>
            <person name="Lin M.F."/>
            <person name="Lindblad-Toh K."/>
            <person name="Llopart A."/>
            <person name="Long M."/>
            <person name="Low L."/>
            <person name="Lozovsky E."/>
            <person name="Lu J."/>
            <person name="Luo M."/>
            <person name="Machado C.A."/>
            <person name="Makalowski W."/>
            <person name="Marzo M."/>
            <person name="Matsuda M."/>
            <person name="Matzkin L."/>
            <person name="McAllister B."/>
            <person name="McBride C.S."/>
            <person name="McKernan B."/>
            <person name="McKernan K."/>
            <person name="Mendez-Lago M."/>
            <person name="Minx P."/>
            <person name="Mollenhauer M.U."/>
            <person name="Montooth K."/>
            <person name="Mount S.M."/>
            <person name="Mu X."/>
            <person name="Myers E."/>
            <person name="Negre B."/>
            <person name="Newfeld S."/>
            <person name="Nielsen R."/>
            <person name="Noor M.A."/>
            <person name="O'Grady P."/>
            <person name="Pachter L."/>
            <person name="Papaceit M."/>
            <person name="Parisi M.J."/>
            <person name="Parisi M."/>
            <person name="Parts L."/>
            <person name="Pedersen J.S."/>
            <person name="Pesole G."/>
            <person name="Phillippy A.M."/>
            <person name="Ponting C.P."/>
            <person name="Pop M."/>
            <person name="Porcelli D."/>
            <person name="Powell J.R."/>
            <person name="Prohaska S."/>
            <person name="Pruitt K."/>
            <person name="Puig M."/>
            <person name="Quesneville H."/>
            <person name="Ram K.R."/>
            <person name="Rand D."/>
            <person name="Rasmussen M.D."/>
            <person name="Reed L.K."/>
            <person name="Reenan R."/>
            <person name="Reily A."/>
            <person name="Remington K.A."/>
            <person name="Rieger T.T."/>
            <person name="Ritchie M.G."/>
            <person name="Robin C."/>
            <person name="Rogers Y.H."/>
            <person name="Rohde C."/>
            <person name="Rozas J."/>
            <person name="Rubenfield M.J."/>
            <person name="Ruiz A."/>
            <person name="Russo S."/>
            <person name="Salzberg S.L."/>
            <person name="Sanchez-Gracia A."/>
            <person name="Saranga D.J."/>
            <person name="Sato H."/>
            <person name="Schaeffer S.W."/>
            <person name="Schatz M.C."/>
            <person name="Schlenke T."/>
            <person name="Schwartz R."/>
            <person name="Segarra C."/>
            <person name="Singh R.S."/>
            <person name="Sirot L."/>
            <person name="Sirota M."/>
            <person name="Sisneros N.B."/>
            <person name="Smith C.D."/>
            <person name="Smith T.F."/>
            <person name="Spieth J."/>
            <person name="Stage D.E."/>
            <person name="Stark A."/>
            <person name="Stephan W."/>
            <person name="Strausberg R.L."/>
            <person name="Strempel S."/>
            <person name="Sturgill D."/>
            <person name="Sutton G."/>
            <person name="Sutton G.G."/>
            <person name="Tao W."/>
            <person name="Teichmann S."/>
            <person name="Tobari Y.N."/>
            <person name="Tomimura Y."/>
            <person name="Tsolas J.M."/>
            <person name="Valente V.L."/>
            <person name="Venter E."/>
            <person name="Venter J.C."/>
            <person name="Vicario S."/>
            <person name="Vieira F.G."/>
            <person name="Vilella A.J."/>
            <person name="Villasante A."/>
            <person name="Walenz B."/>
            <person name="Wang J."/>
            <person name="Wasserman M."/>
            <person name="Watts T."/>
            <person name="Wilson D."/>
            <person name="Wilson R.K."/>
            <person name="Wing R.A."/>
            <person name="Wolfner M.F."/>
            <person name="Wong A."/>
            <person name="Wong G.K."/>
            <person name="Wu C.I."/>
            <person name="Wu G."/>
            <person name="Yamamoto D."/>
            <person name="Yang H.P."/>
            <person name="Yang S.P."/>
            <person name="Yorke J.A."/>
            <person name="Yoshida K."/>
            <person name="Zdobnov E."/>
            <person name="Zhang P."/>
            <person name="Zhang Y."/>
            <person name="Zimin A.V."/>
            <person name="Baldwin J."/>
            <person name="Abdouelleil A."/>
            <person name="Abdulkadir J."/>
            <person name="Abebe A."/>
            <person name="Abera B."/>
            <person name="Abreu J."/>
            <person name="Acer S.C."/>
            <person name="Aftuck L."/>
            <person name="Alexander A."/>
            <person name="An P."/>
            <person name="Anderson E."/>
            <person name="Anderson S."/>
            <person name="Arachi H."/>
            <person name="Azer M."/>
            <person name="Bachantsang P."/>
            <person name="Barry A."/>
            <person name="Bayul T."/>
            <person name="Berlin A."/>
            <person name="Bessette D."/>
            <person name="Bloom T."/>
            <person name="Blye J."/>
            <person name="Boguslavskiy L."/>
            <person name="Bonnet C."/>
            <person name="Boukhgalter B."/>
            <person name="Bourzgui I."/>
            <person name="Brown A."/>
            <person name="Cahill P."/>
            <person name="Channer S."/>
            <person name="Cheshatsang Y."/>
            <person name="Chuda L."/>
            <person name="Citroen M."/>
            <person name="Collymore A."/>
            <person name="Cooke P."/>
            <person name="Costello M."/>
            <person name="D'Aco K."/>
            <person name="Daza R."/>
            <person name="De Haan G."/>
            <person name="DeGray S."/>
            <person name="DeMaso C."/>
            <person name="Dhargay N."/>
            <person name="Dooley K."/>
            <person name="Dooley E."/>
            <person name="Doricent M."/>
            <person name="Dorje P."/>
            <person name="Dorjee K."/>
            <person name="Dupes A."/>
            <person name="Elong R."/>
            <person name="Falk J."/>
            <person name="Farina A."/>
            <person name="Faro S."/>
            <person name="Ferguson D."/>
            <person name="Fisher S."/>
            <person name="Foley C.D."/>
            <person name="Franke A."/>
            <person name="Friedrich D."/>
            <person name="Gadbois L."/>
            <person name="Gearin G."/>
            <person name="Gearin C.R."/>
            <person name="Giannoukos G."/>
            <person name="Goode T."/>
            <person name="Graham J."/>
            <person name="Grandbois E."/>
            <person name="Grewal S."/>
            <person name="Gyaltsen K."/>
            <person name="Hafez N."/>
            <person name="Hagos B."/>
            <person name="Hall J."/>
            <person name="Henson C."/>
            <person name="Hollinger A."/>
            <person name="Honan T."/>
            <person name="Huard M.D."/>
            <person name="Hughes L."/>
            <person name="Hurhula B."/>
            <person name="Husby M.E."/>
            <person name="Kamat A."/>
            <person name="Kanga B."/>
            <person name="Kashin S."/>
            <person name="Khazanovich D."/>
            <person name="Kisner P."/>
            <person name="Lance K."/>
            <person name="Lara M."/>
            <person name="Lee W."/>
            <person name="Lennon N."/>
            <person name="Letendre F."/>
            <person name="LeVine R."/>
            <person name="Lipovsky A."/>
            <person name="Liu X."/>
            <person name="Liu J."/>
            <person name="Liu S."/>
            <person name="Lokyitsang T."/>
            <person name="Lokyitsang Y."/>
            <person name="Lubonja R."/>
            <person name="Lui A."/>
            <person name="MacDonald P."/>
            <person name="Magnisalis V."/>
            <person name="Maru K."/>
            <person name="Matthews C."/>
            <person name="McCusker W."/>
            <person name="McDonough S."/>
            <person name="Mehta T."/>
            <person name="Meldrim J."/>
            <person name="Meneus L."/>
            <person name="Mihai O."/>
            <person name="Mihalev A."/>
            <person name="Mihova T."/>
            <person name="Mittelman R."/>
            <person name="Mlenga V."/>
            <person name="Montmayeur A."/>
            <person name="Mulrain L."/>
            <person name="Navidi A."/>
            <person name="Naylor J."/>
            <person name="Negash T."/>
            <person name="Nguyen T."/>
            <person name="Nguyen N."/>
            <person name="Nicol R."/>
            <person name="Norbu C."/>
            <person name="Norbu N."/>
            <person name="Novod N."/>
            <person name="O'Neill B."/>
            <person name="Osman S."/>
            <person name="Markiewicz E."/>
            <person name="Oyono O.L."/>
            <person name="Patti C."/>
            <person name="Phunkhang P."/>
            <person name="Pierre F."/>
            <person name="Priest M."/>
            <person name="Raghuraman S."/>
            <person name="Rege F."/>
            <person name="Reyes R."/>
            <person name="Rise C."/>
            <person name="Rogov P."/>
            <person name="Ross K."/>
            <person name="Ryan E."/>
            <person name="Settipalli S."/>
            <person name="Shea T."/>
            <person name="Sherpa N."/>
            <person name="Shi L."/>
            <person name="Shih D."/>
            <person name="Sparrow T."/>
            <person name="Spaulding J."/>
            <person name="Stalker J."/>
            <person name="Stange-Thomann N."/>
            <person name="Stavropoulos S."/>
            <person name="Stone C."/>
            <person name="Strader C."/>
            <person name="Tesfaye S."/>
            <person name="Thomson T."/>
            <person name="Thoulutsang Y."/>
            <person name="Thoulutsang D."/>
            <person name="Topham K."/>
            <person name="Topping I."/>
            <person name="Tsamla T."/>
            <person name="Vassiliev H."/>
            <person name="Vo A."/>
            <person name="Wangchuk T."/>
            <person name="Wangdi T."/>
            <person name="Weiand M."/>
            <person name="Wilkinson J."/>
            <person name="Wilson A."/>
            <person name="Yadav S."/>
            <person name="Young G."/>
            <person name="Yu Q."/>
            <person name="Zembek L."/>
            <person name="Zhong D."/>
            <person name="Zimmer A."/>
            <person name="Zwirko Z."/>
            <person name="Jaffe D.B."/>
            <person name="Alvarez P."/>
            <person name="Brockman W."/>
            <person name="Butler J."/>
            <person name="Chin C."/>
            <person name="Gnerre S."/>
            <person name="Grabherr M."/>
            <person name="Kleber M."/>
            <person name="Mauceli E."/>
            <person name="MacCallum I."/>
        </authorList>
    </citation>
    <scope>NUCLEOTIDE SEQUENCE [LARGE SCALE GENOMIC DNA]</scope>
    <source>
        <strain evidence="2">MSH-3 / Tucson 14011-0111.49</strain>
    </source>
</reference>
<dbReference type="AlphaFoldDB" id="B4GXQ3"/>
<dbReference type="Proteomes" id="UP000008744">
    <property type="component" value="Unassembled WGS sequence"/>
</dbReference>
<gene>
    <name evidence="1" type="primary">Dper\GL20226</name>
    <name evidence="1" type="ORF">Dper_GL20226</name>
</gene>
<keyword evidence="2" id="KW-1185">Reference proteome</keyword>
<proteinExistence type="predicted"/>
<sequence length="60" mass="6800">MTLQRKNMVGLSIQLMLSHPDLMFQAPHQALTISEAEAALYETDQGLESNTPERMNVLER</sequence>
<protein>
    <submittedName>
        <fullName evidence="1">GL20226</fullName>
    </submittedName>
</protein>
<name>B4GXQ3_DROPE</name>